<dbReference type="SUPFAM" id="SSF54593">
    <property type="entry name" value="Glyoxalase/Bleomycin resistance protein/Dihydroxybiphenyl dioxygenase"/>
    <property type="match status" value="1"/>
</dbReference>
<sequence length="53" mass="5548">MQLHLDLAVDDLAAALDHARACGAVLAGHQPQDDVRVLLDPAGHPFCLFTAGT</sequence>
<dbReference type="InterPro" id="IPR041581">
    <property type="entry name" value="Glyoxalase_6"/>
</dbReference>
<organism evidence="2">
    <name type="scientific">uncultured Quadrisphaera sp</name>
    <dbReference type="NCBI Taxonomy" id="904978"/>
    <lineage>
        <taxon>Bacteria</taxon>
        <taxon>Bacillati</taxon>
        <taxon>Actinomycetota</taxon>
        <taxon>Actinomycetes</taxon>
        <taxon>Kineosporiales</taxon>
        <taxon>Kineosporiaceae</taxon>
        <taxon>Quadrisphaera</taxon>
        <taxon>environmental samples</taxon>
    </lineage>
</organism>
<dbReference type="EMBL" id="CADCUY010000149">
    <property type="protein sequence ID" value="CAA9397368.1"/>
    <property type="molecule type" value="Genomic_DNA"/>
</dbReference>
<proteinExistence type="predicted"/>
<dbReference type="AlphaFoldDB" id="A0A6J4P084"/>
<accession>A0A6J4P084</accession>
<feature type="domain" description="Glyoxalase-like" evidence="1">
    <location>
        <begin position="2"/>
        <end position="49"/>
    </location>
</feature>
<gene>
    <name evidence="2" type="ORF">AVDCRST_MAG35-712</name>
</gene>
<name>A0A6J4P084_9ACTN</name>
<dbReference type="Gene3D" id="3.10.180.10">
    <property type="entry name" value="2,3-Dihydroxybiphenyl 1,2-Dioxygenase, domain 1"/>
    <property type="match status" value="1"/>
</dbReference>
<protein>
    <recommendedName>
        <fullName evidence="1">Glyoxalase-like domain-containing protein</fullName>
    </recommendedName>
</protein>
<dbReference type="Pfam" id="PF18029">
    <property type="entry name" value="Glyoxalase_6"/>
    <property type="match status" value="1"/>
</dbReference>
<evidence type="ECO:0000313" key="2">
    <source>
        <dbReference type="EMBL" id="CAA9397368.1"/>
    </source>
</evidence>
<reference evidence="2" key="1">
    <citation type="submission" date="2020-02" db="EMBL/GenBank/DDBJ databases">
        <authorList>
            <person name="Meier V. D."/>
        </authorList>
    </citation>
    <scope>NUCLEOTIDE SEQUENCE</scope>
    <source>
        <strain evidence="2">AVDCRST_MAG35</strain>
    </source>
</reference>
<evidence type="ECO:0000259" key="1">
    <source>
        <dbReference type="Pfam" id="PF18029"/>
    </source>
</evidence>
<dbReference type="InterPro" id="IPR029068">
    <property type="entry name" value="Glyas_Bleomycin-R_OHBP_Dase"/>
</dbReference>